<reference evidence="3" key="1">
    <citation type="journal article" date="2024" name="Int. J. Syst. Evol. Microbiol.">
        <title>Brooklawnia propionicigenes sp. nov., a facultatively anaerobic, propionate-producing bacterium isolated from a methanogenic reactor treating waste from cattle farms.</title>
        <authorList>
            <person name="Akita Y."/>
            <person name="Ueki A."/>
            <person name="Tonouchi A."/>
            <person name="Sugawara Y."/>
            <person name="Honma S."/>
            <person name="Kaku N."/>
            <person name="Ueki K."/>
        </authorList>
    </citation>
    <scope>NUCLEOTIDE SEQUENCE</scope>
    <source>
        <strain evidence="3">SH051</strain>
    </source>
</reference>
<dbReference type="PROSITE" id="PS51257">
    <property type="entry name" value="PROKAR_LIPOPROTEIN"/>
    <property type="match status" value="1"/>
</dbReference>
<keyword evidence="2" id="KW-0732">Signal</keyword>
<sequence>MSRRLRIAIASLVLLMVAMLATGCSDPWQRPHASPSAVGEPGAGFLPEGTPGPETTVTPSPGSWSDVRPSAGYRVVLVSGGADDQTRVLTAGVQEWAKDERVDLRTVQATGDPIDDISRAIDLGPDLIVSAGNGVIDALALITASHLDQDFLIIGAEVAEPTHNVTAVCWEGASFRGEGLPMASAYDPDSFTPERVGRAITAGTTAVLTGTTGIIVWID</sequence>
<protein>
    <recommendedName>
        <fullName evidence="5">BMP family ABC transporter substrate-binding protein</fullName>
    </recommendedName>
</protein>
<dbReference type="EMBL" id="AP028056">
    <property type="protein sequence ID" value="BEH02621.1"/>
    <property type="molecule type" value="Genomic_DNA"/>
</dbReference>
<feature type="chain" id="PRO_5042995739" description="BMP family ABC transporter substrate-binding protein" evidence="2">
    <location>
        <begin position="24"/>
        <end position="219"/>
    </location>
</feature>
<feature type="compositionally biased region" description="Low complexity" evidence="1">
    <location>
        <begin position="47"/>
        <end position="63"/>
    </location>
</feature>
<dbReference type="Proteomes" id="UP001431656">
    <property type="component" value="Chromosome"/>
</dbReference>
<evidence type="ECO:0000256" key="1">
    <source>
        <dbReference type="SAM" id="MobiDB-lite"/>
    </source>
</evidence>
<dbReference type="Gene3D" id="3.40.50.2300">
    <property type="match status" value="1"/>
</dbReference>
<dbReference type="AlphaFoldDB" id="A0AAN0MHT0"/>
<dbReference type="KEGG" id="broo:brsh051_19020"/>
<gene>
    <name evidence="3" type="ORF">brsh051_19020</name>
</gene>
<evidence type="ECO:0000313" key="3">
    <source>
        <dbReference type="EMBL" id="BEH02621.1"/>
    </source>
</evidence>
<evidence type="ECO:0000256" key="2">
    <source>
        <dbReference type="SAM" id="SignalP"/>
    </source>
</evidence>
<dbReference type="RefSeq" id="WP_286264416.1">
    <property type="nucleotide sequence ID" value="NZ_AP028056.1"/>
</dbReference>
<name>A0AAN0MHT0_9ACTN</name>
<keyword evidence="4" id="KW-1185">Reference proteome</keyword>
<organism evidence="3 4">
    <name type="scientific">Brooklawnia propionicigenes</name>
    <dbReference type="NCBI Taxonomy" id="3041175"/>
    <lineage>
        <taxon>Bacteria</taxon>
        <taxon>Bacillati</taxon>
        <taxon>Actinomycetota</taxon>
        <taxon>Actinomycetes</taxon>
        <taxon>Propionibacteriales</taxon>
        <taxon>Propionibacteriaceae</taxon>
        <taxon>Brooklawnia</taxon>
    </lineage>
</organism>
<accession>A0AAN0MHT0</accession>
<feature type="signal peptide" evidence="2">
    <location>
        <begin position="1"/>
        <end position="23"/>
    </location>
</feature>
<proteinExistence type="predicted"/>
<evidence type="ECO:0000313" key="4">
    <source>
        <dbReference type="Proteomes" id="UP001431656"/>
    </source>
</evidence>
<feature type="region of interest" description="Disordered" evidence="1">
    <location>
        <begin position="27"/>
        <end position="64"/>
    </location>
</feature>
<evidence type="ECO:0008006" key="5">
    <source>
        <dbReference type="Google" id="ProtNLM"/>
    </source>
</evidence>